<name>A0ABW5L5E4_9SPHI</name>
<protein>
    <submittedName>
        <fullName evidence="1">Uncharacterized protein</fullName>
    </submittedName>
</protein>
<gene>
    <name evidence="1" type="ORF">ACFSQW_12635</name>
</gene>
<keyword evidence="2" id="KW-1185">Reference proteome</keyword>
<reference evidence="2" key="1">
    <citation type="journal article" date="2019" name="Int. J. Syst. Evol. Microbiol.">
        <title>The Global Catalogue of Microorganisms (GCM) 10K type strain sequencing project: providing services to taxonomists for standard genome sequencing and annotation.</title>
        <authorList>
            <consortium name="The Broad Institute Genomics Platform"/>
            <consortium name="The Broad Institute Genome Sequencing Center for Infectious Disease"/>
            <person name="Wu L."/>
            <person name="Ma J."/>
        </authorList>
    </citation>
    <scope>NUCLEOTIDE SEQUENCE [LARGE SCALE GENOMIC DNA]</scope>
    <source>
        <strain evidence="2">KCTC 52298</strain>
    </source>
</reference>
<evidence type="ECO:0000313" key="2">
    <source>
        <dbReference type="Proteomes" id="UP001597440"/>
    </source>
</evidence>
<evidence type="ECO:0000313" key="1">
    <source>
        <dbReference type="EMBL" id="MFD2555245.1"/>
    </source>
</evidence>
<dbReference type="EMBL" id="JBHULD010000014">
    <property type="protein sequence ID" value="MFD2555245.1"/>
    <property type="molecule type" value="Genomic_DNA"/>
</dbReference>
<organism evidence="1 2">
    <name type="scientific">Sphingobacterium tabacisoli</name>
    <dbReference type="NCBI Taxonomy" id="2044855"/>
    <lineage>
        <taxon>Bacteria</taxon>
        <taxon>Pseudomonadati</taxon>
        <taxon>Bacteroidota</taxon>
        <taxon>Sphingobacteriia</taxon>
        <taxon>Sphingobacteriales</taxon>
        <taxon>Sphingobacteriaceae</taxon>
        <taxon>Sphingobacterium</taxon>
    </lineage>
</organism>
<accession>A0ABW5L5E4</accession>
<proteinExistence type="predicted"/>
<dbReference type="Proteomes" id="UP001597440">
    <property type="component" value="Unassembled WGS sequence"/>
</dbReference>
<comment type="caution">
    <text evidence="1">The sequence shown here is derived from an EMBL/GenBank/DDBJ whole genome shotgun (WGS) entry which is preliminary data.</text>
</comment>
<dbReference type="RefSeq" id="WP_210353603.1">
    <property type="nucleotide sequence ID" value="NZ_JAEQMU010000001.1"/>
</dbReference>
<sequence>MVSNRGVDRLTSWDVSFVQDMFNLPFGRGDALWNSFQDKIVTFVNNLQGNTVKNTAQIHRPDWAIVKDVLEGRKPLSVLSTDCN</sequence>